<proteinExistence type="predicted"/>
<dbReference type="Gene3D" id="3.30.70.360">
    <property type="match status" value="1"/>
</dbReference>
<evidence type="ECO:0000256" key="2">
    <source>
        <dbReference type="ARBA" id="ARBA00022723"/>
    </source>
</evidence>
<dbReference type="EMBL" id="UINC01142737">
    <property type="protein sequence ID" value="SVD31256.1"/>
    <property type="molecule type" value="Genomic_DNA"/>
</dbReference>
<protein>
    <recommendedName>
        <fullName evidence="5">Peptidase M20 dimerisation domain-containing protein</fullName>
    </recommendedName>
</protein>
<evidence type="ECO:0000313" key="4">
    <source>
        <dbReference type="EMBL" id="SVD31256.1"/>
    </source>
</evidence>
<dbReference type="Pfam" id="PF01546">
    <property type="entry name" value="Peptidase_M20"/>
    <property type="match status" value="1"/>
</dbReference>
<dbReference type="InterPro" id="IPR051458">
    <property type="entry name" value="Cyt/Met_Dipeptidase"/>
</dbReference>
<sequence>MEKIFNHIDQHIEETIETLFKMVSQPSVSAQNYGFDKAPNLIKNILSDYGLNSQLLNTPNNGNPSIFGEFKSNSNKTLMFYTHYDVMPAEPLELWESDPFKPEKRGNKLYGRGMSDDKGNIAARLAAIKAFLDIENKLPTNLKFFIEGEEEIGSRNLLGLIETYKPILKADACIWEGGGVNMSGSPLIYIGLKGGLTIKMSVNKLSVDAHSSYSPILPSSIDRLTKAMNSMKNDLGQIIIEGFHDAIIDL</sequence>
<evidence type="ECO:0008006" key="5">
    <source>
        <dbReference type="Google" id="ProtNLM"/>
    </source>
</evidence>
<dbReference type="GO" id="GO:0008233">
    <property type="term" value="F:peptidase activity"/>
    <property type="evidence" value="ECO:0007669"/>
    <property type="project" value="UniProtKB-KW"/>
</dbReference>
<dbReference type="InterPro" id="IPR002933">
    <property type="entry name" value="Peptidase_M20"/>
</dbReference>
<feature type="non-terminal residue" evidence="4">
    <location>
        <position position="250"/>
    </location>
</feature>
<gene>
    <name evidence="4" type="ORF">METZ01_LOCUS384110</name>
</gene>
<dbReference type="GO" id="GO:0006508">
    <property type="term" value="P:proteolysis"/>
    <property type="evidence" value="ECO:0007669"/>
    <property type="project" value="UniProtKB-KW"/>
</dbReference>
<dbReference type="AlphaFoldDB" id="A0A382UAE7"/>
<name>A0A382UAE7_9ZZZZ</name>
<organism evidence="4">
    <name type="scientific">marine metagenome</name>
    <dbReference type="NCBI Taxonomy" id="408172"/>
    <lineage>
        <taxon>unclassified sequences</taxon>
        <taxon>metagenomes</taxon>
        <taxon>ecological metagenomes</taxon>
    </lineage>
</organism>
<keyword evidence="1" id="KW-0645">Protease</keyword>
<dbReference type="GO" id="GO:0046872">
    <property type="term" value="F:metal ion binding"/>
    <property type="evidence" value="ECO:0007669"/>
    <property type="project" value="UniProtKB-KW"/>
</dbReference>
<dbReference type="PANTHER" id="PTHR43270">
    <property type="entry name" value="BETA-ALA-HIS DIPEPTIDASE"/>
    <property type="match status" value="1"/>
</dbReference>
<accession>A0A382UAE7</accession>
<evidence type="ECO:0000256" key="3">
    <source>
        <dbReference type="ARBA" id="ARBA00022801"/>
    </source>
</evidence>
<evidence type="ECO:0000256" key="1">
    <source>
        <dbReference type="ARBA" id="ARBA00022670"/>
    </source>
</evidence>
<keyword evidence="3" id="KW-0378">Hydrolase</keyword>
<reference evidence="4" key="1">
    <citation type="submission" date="2018-05" db="EMBL/GenBank/DDBJ databases">
        <authorList>
            <person name="Lanie J.A."/>
            <person name="Ng W.-L."/>
            <person name="Kazmierczak K.M."/>
            <person name="Andrzejewski T.M."/>
            <person name="Davidsen T.M."/>
            <person name="Wayne K.J."/>
            <person name="Tettelin H."/>
            <person name="Glass J.I."/>
            <person name="Rusch D."/>
            <person name="Podicherti R."/>
            <person name="Tsui H.-C.T."/>
            <person name="Winkler M.E."/>
        </authorList>
    </citation>
    <scope>NUCLEOTIDE SEQUENCE</scope>
</reference>
<dbReference type="SUPFAM" id="SSF53187">
    <property type="entry name" value="Zn-dependent exopeptidases"/>
    <property type="match status" value="1"/>
</dbReference>
<keyword evidence="2" id="KW-0479">Metal-binding</keyword>
<dbReference type="PANTHER" id="PTHR43270:SF8">
    <property type="entry name" value="DI- AND TRIPEPTIDASE DUG2-RELATED"/>
    <property type="match status" value="1"/>
</dbReference>
<dbReference type="Gene3D" id="3.40.630.10">
    <property type="entry name" value="Zn peptidases"/>
    <property type="match status" value="1"/>
</dbReference>